<proteinExistence type="predicted"/>
<dbReference type="Proteomes" id="UP000828390">
    <property type="component" value="Unassembled WGS sequence"/>
</dbReference>
<sequence>MPMKSKERTAELTHLRNAGNYKHNVSVLKEESGEFFIVARKTHDKKPEDYLPCDDCLGFFLREGLWRHKQVCPLRNPSLALKIGHLLKKCAKVAKSEALIIGDLDQGTRANNFLTLCNDEWADEISSCALQTLTKKQDE</sequence>
<evidence type="ECO:0000313" key="2">
    <source>
        <dbReference type="Proteomes" id="UP000828390"/>
    </source>
</evidence>
<comment type="caution">
    <text evidence="1">The sequence shown here is derived from an EMBL/GenBank/DDBJ whole genome shotgun (WGS) entry which is preliminary data.</text>
</comment>
<name>A0A9D4DAA6_DREPO</name>
<dbReference type="EMBL" id="JAIWYP010000011">
    <property type="protein sequence ID" value="KAH3741512.1"/>
    <property type="molecule type" value="Genomic_DNA"/>
</dbReference>
<gene>
    <name evidence="1" type="ORF">DPMN_048237</name>
</gene>
<dbReference type="AlphaFoldDB" id="A0A9D4DAA6"/>
<accession>A0A9D4DAA6</accession>
<evidence type="ECO:0000313" key="1">
    <source>
        <dbReference type="EMBL" id="KAH3741512.1"/>
    </source>
</evidence>
<reference evidence="1" key="1">
    <citation type="journal article" date="2019" name="bioRxiv">
        <title>The Genome of the Zebra Mussel, Dreissena polymorpha: A Resource for Invasive Species Research.</title>
        <authorList>
            <person name="McCartney M.A."/>
            <person name="Auch B."/>
            <person name="Kono T."/>
            <person name="Mallez S."/>
            <person name="Zhang Y."/>
            <person name="Obille A."/>
            <person name="Becker A."/>
            <person name="Abrahante J.E."/>
            <person name="Garbe J."/>
            <person name="Badalamenti J.P."/>
            <person name="Herman A."/>
            <person name="Mangelson H."/>
            <person name="Liachko I."/>
            <person name="Sullivan S."/>
            <person name="Sone E.D."/>
            <person name="Koren S."/>
            <person name="Silverstein K.A.T."/>
            <person name="Beckman K.B."/>
            <person name="Gohl D.M."/>
        </authorList>
    </citation>
    <scope>NUCLEOTIDE SEQUENCE</scope>
    <source>
        <strain evidence="1">Duluth1</strain>
        <tissue evidence="1">Whole animal</tissue>
    </source>
</reference>
<protein>
    <submittedName>
        <fullName evidence="1">Uncharacterized protein</fullName>
    </submittedName>
</protein>
<reference evidence="1" key="2">
    <citation type="submission" date="2020-11" db="EMBL/GenBank/DDBJ databases">
        <authorList>
            <person name="McCartney M.A."/>
            <person name="Auch B."/>
            <person name="Kono T."/>
            <person name="Mallez S."/>
            <person name="Becker A."/>
            <person name="Gohl D.M."/>
            <person name="Silverstein K.A.T."/>
            <person name="Koren S."/>
            <person name="Bechman K.B."/>
            <person name="Herman A."/>
            <person name="Abrahante J.E."/>
            <person name="Garbe J."/>
        </authorList>
    </citation>
    <scope>NUCLEOTIDE SEQUENCE</scope>
    <source>
        <strain evidence="1">Duluth1</strain>
        <tissue evidence="1">Whole animal</tissue>
    </source>
</reference>
<keyword evidence="2" id="KW-1185">Reference proteome</keyword>
<organism evidence="1 2">
    <name type="scientific">Dreissena polymorpha</name>
    <name type="common">Zebra mussel</name>
    <name type="synonym">Mytilus polymorpha</name>
    <dbReference type="NCBI Taxonomy" id="45954"/>
    <lineage>
        <taxon>Eukaryota</taxon>
        <taxon>Metazoa</taxon>
        <taxon>Spiralia</taxon>
        <taxon>Lophotrochozoa</taxon>
        <taxon>Mollusca</taxon>
        <taxon>Bivalvia</taxon>
        <taxon>Autobranchia</taxon>
        <taxon>Heteroconchia</taxon>
        <taxon>Euheterodonta</taxon>
        <taxon>Imparidentia</taxon>
        <taxon>Neoheterodontei</taxon>
        <taxon>Myida</taxon>
        <taxon>Dreissenoidea</taxon>
        <taxon>Dreissenidae</taxon>
        <taxon>Dreissena</taxon>
    </lineage>
</organism>
<dbReference type="PANTHER" id="PTHR33480">
    <property type="entry name" value="SET DOMAIN-CONTAINING PROTEIN-RELATED"/>
    <property type="match status" value="1"/>
</dbReference>